<organism evidence="6 7">
    <name type="scientific">Branchiostoma belcheri</name>
    <name type="common">Amphioxus</name>
    <dbReference type="NCBI Taxonomy" id="7741"/>
    <lineage>
        <taxon>Eukaryota</taxon>
        <taxon>Metazoa</taxon>
        <taxon>Chordata</taxon>
        <taxon>Cephalochordata</taxon>
        <taxon>Leptocardii</taxon>
        <taxon>Amphioxiformes</taxon>
        <taxon>Branchiostomatidae</taxon>
        <taxon>Branchiostoma</taxon>
    </lineage>
</organism>
<evidence type="ECO:0000256" key="5">
    <source>
        <dbReference type="SAM" id="SignalP"/>
    </source>
</evidence>
<feature type="compositionally biased region" description="Basic and acidic residues" evidence="3">
    <location>
        <begin position="289"/>
        <end position="301"/>
    </location>
</feature>
<feature type="chain" id="PRO_5027892389" evidence="5">
    <location>
        <begin position="24"/>
        <end position="589"/>
    </location>
</feature>
<keyword evidence="5" id="KW-0732">Signal</keyword>
<dbReference type="InterPro" id="IPR003591">
    <property type="entry name" value="Leu-rich_rpt_typical-subtyp"/>
</dbReference>
<accession>A0A6P4ZW49</accession>
<feature type="compositionally biased region" description="Gly residues" evidence="3">
    <location>
        <begin position="549"/>
        <end position="559"/>
    </location>
</feature>
<keyword evidence="4" id="KW-1133">Transmembrane helix</keyword>
<feature type="compositionally biased region" description="Polar residues" evidence="3">
    <location>
        <begin position="302"/>
        <end position="316"/>
    </location>
</feature>
<feature type="region of interest" description="Disordered" evidence="3">
    <location>
        <begin position="420"/>
        <end position="449"/>
    </location>
</feature>
<dbReference type="OrthoDB" id="10306197at2759"/>
<keyword evidence="1" id="KW-0433">Leucine-rich repeat</keyword>
<evidence type="ECO:0000256" key="2">
    <source>
        <dbReference type="ARBA" id="ARBA00022737"/>
    </source>
</evidence>
<evidence type="ECO:0000256" key="1">
    <source>
        <dbReference type="ARBA" id="ARBA00022614"/>
    </source>
</evidence>
<dbReference type="AlphaFoldDB" id="A0A6P4ZW49"/>
<dbReference type="InterPro" id="IPR032675">
    <property type="entry name" value="LRR_dom_sf"/>
</dbReference>
<evidence type="ECO:0000256" key="4">
    <source>
        <dbReference type="SAM" id="Phobius"/>
    </source>
</evidence>
<feature type="transmembrane region" description="Helical" evidence="4">
    <location>
        <begin position="355"/>
        <end position="381"/>
    </location>
</feature>
<name>A0A6P4ZW49_BRABE</name>
<feature type="region of interest" description="Disordered" evidence="3">
    <location>
        <begin position="288"/>
        <end position="329"/>
    </location>
</feature>
<evidence type="ECO:0000313" key="7">
    <source>
        <dbReference type="RefSeq" id="XP_019635167.1"/>
    </source>
</evidence>
<proteinExistence type="predicted"/>
<keyword evidence="6" id="KW-1185">Reference proteome</keyword>
<dbReference type="InterPro" id="IPR001611">
    <property type="entry name" value="Leu-rich_rpt"/>
</dbReference>
<dbReference type="PANTHER" id="PTHR24367:SF318">
    <property type="entry name" value="LEUCINE-RICH GLIOMA-INACTIVATED PROTEIN 1-LIKE"/>
    <property type="match status" value="1"/>
</dbReference>
<feature type="region of interest" description="Disordered" evidence="3">
    <location>
        <begin position="488"/>
        <end position="589"/>
    </location>
</feature>
<reference evidence="7" key="1">
    <citation type="submission" date="2025-08" db="UniProtKB">
        <authorList>
            <consortium name="RefSeq"/>
        </authorList>
    </citation>
    <scope>IDENTIFICATION</scope>
    <source>
        <tissue evidence="7">Gonad</tissue>
    </source>
</reference>
<feature type="signal peptide" evidence="5">
    <location>
        <begin position="1"/>
        <end position="23"/>
    </location>
</feature>
<sequence length="589" mass="64810">MVQRKALVLLLLVSNRLLFVLEAAQCPENCYSKVVTSCRCPDPNGESSPCSWVGNGGTYSFPVCLDAIPTDLPTETVTVLIEHLTSPKLIEQSFQNLPILIRLHYLNIRQSNVSTIQPGAFRVQGLRHLNHLYLIDNLISRLEPGTFLGLGKLVALLLDKNMISSISKHAFRGLPQLWVLRLSQNRLTSVPVNALLDLKFNPLLLANVQRNHITTIDKDVMRLLLGQTRGLNLDIRHNKLRCDKDLTWFICNLPDLPQITKSNFLKCASPPDLRGTNLTTLENELCQTDEDRTQQETESKPFTEQSMTTASRNDTIPTEGHTEMSLNSSVSEHTTQINYVINFGGNPVINDGVNMMVTAIITAVTVPPLLVLAIGVILFIIKVYLGTDLPHHAVPTGSNGEGTRRTETDDIEPYAVAYDDSVLPGVGHDRNSTTSGRPTPARNKTPEDNYTIQPYAVTYDEQPGSQLQSHTEASNDDLEQDDNYEIQPYAVGYPDSPQAERGRADADLPTLENSGTDEQATNGKGSFLAEDDIRPNFEAGEAQTEGDPTGDGDGPYGMDGGDESQEMQQYKSGSQATKHSACSAYNPHD</sequence>
<dbReference type="InterPro" id="IPR051295">
    <property type="entry name" value="LGI_related"/>
</dbReference>
<gene>
    <name evidence="7" type="primary">LOC109478118</name>
</gene>
<evidence type="ECO:0000313" key="6">
    <source>
        <dbReference type="Proteomes" id="UP000515135"/>
    </source>
</evidence>
<dbReference type="PANTHER" id="PTHR24367">
    <property type="entry name" value="LEUCINE-RICH REPEAT-CONTAINING PROTEIN"/>
    <property type="match status" value="1"/>
</dbReference>
<dbReference type="Gene3D" id="3.80.10.10">
    <property type="entry name" value="Ribonuclease Inhibitor"/>
    <property type="match status" value="1"/>
</dbReference>
<dbReference type="Pfam" id="PF13855">
    <property type="entry name" value="LRR_8"/>
    <property type="match status" value="1"/>
</dbReference>
<evidence type="ECO:0000256" key="3">
    <source>
        <dbReference type="SAM" id="MobiDB-lite"/>
    </source>
</evidence>
<feature type="compositionally biased region" description="Polar residues" evidence="3">
    <location>
        <begin position="511"/>
        <end position="524"/>
    </location>
</feature>
<dbReference type="RefSeq" id="XP_019635167.1">
    <property type="nucleotide sequence ID" value="XM_019779608.1"/>
</dbReference>
<dbReference type="SMART" id="SM00369">
    <property type="entry name" value="LRR_TYP"/>
    <property type="match status" value="4"/>
</dbReference>
<dbReference type="PROSITE" id="PS51450">
    <property type="entry name" value="LRR"/>
    <property type="match status" value="1"/>
</dbReference>
<dbReference type="SUPFAM" id="SSF52058">
    <property type="entry name" value="L domain-like"/>
    <property type="match status" value="1"/>
</dbReference>
<keyword evidence="4" id="KW-0812">Transmembrane</keyword>
<feature type="compositionally biased region" description="Polar residues" evidence="3">
    <location>
        <begin position="566"/>
        <end position="580"/>
    </location>
</feature>
<keyword evidence="2" id="KW-0677">Repeat</keyword>
<keyword evidence="4" id="KW-0472">Membrane</keyword>
<dbReference type="GeneID" id="109478118"/>
<dbReference type="Proteomes" id="UP000515135">
    <property type="component" value="Unplaced"/>
</dbReference>
<dbReference type="KEGG" id="bbel:109478118"/>
<protein>
    <submittedName>
        <fullName evidence="7">Uncharacterized protein LOC109478118</fullName>
    </submittedName>
</protein>